<keyword evidence="2" id="KW-0472">Membrane</keyword>
<dbReference type="Proteomes" id="UP001642484">
    <property type="component" value="Unassembled WGS sequence"/>
</dbReference>
<comment type="caution">
    <text evidence="3">The sequence shown here is derived from an EMBL/GenBank/DDBJ whole genome shotgun (WGS) entry which is preliminary data.</text>
</comment>
<gene>
    <name evidence="3" type="ORF">CCMP2556_LOCUS15632</name>
</gene>
<dbReference type="EMBL" id="CAXAMN010008225">
    <property type="protein sequence ID" value="CAK9024437.1"/>
    <property type="molecule type" value="Genomic_DNA"/>
</dbReference>
<proteinExistence type="predicted"/>
<evidence type="ECO:0000313" key="4">
    <source>
        <dbReference type="Proteomes" id="UP001642484"/>
    </source>
</evidence>
<sequence length="379" mass="42411">MARSETTLDLEDLASRYDTQVLREYLLEQEDGGARPQPGEDATDQATLPDIYDLRSRCFRRIRALLVVNFLAYWSTASYCGYSFYLRVEEIGTKAMPPMEVALACVFLLGTQATLELAAAVCLTQPVRLGDGRSSGFTSWDMLAWLAGAGARCSLLLDVLCLPLMKRGSKLLFLLSASTFVFAIGLFVFTVQLRLLIGMFCSRDHFSYDKPDLFFKGRDTSGLMEGPPIAARPPVHREDEDPQDLRLGRATPVNTIKAANFAHLNDLSLLHLVLRRHYVPISCQETQEFTISIASFSRCFCEDVVQCSLKFFFIMDCEVNFLVLLSLLVSIAQAIGSCFYASASAMDLRQRKKHCGQRWNSQSQRGQPTEAVPDFKELG</sequence>
<feature type="transmembrane region" description="Helical" evidence="2">
    <location>
        <begin position="319"/>
        <end position="343"/>
    </location>
</feature>
<keyword evidence="4" id="KW-1185">Reference proteome</keyword>
<protein>
    <submittedName>
        <fullName evidence="3">Uncharacterized protein</fullName>
    </submittedName>
</protein>
<evidence type="ECO:0000256" key="2">
    <source>
        <dbReference type="SAM" id="Phobius"/>
    </source>
</evidence>
<feature type="region of interest" description="Disordered" evidence="1">
    <location>
        <begin position="357"/>
        <end position="379"/>
    </location>
</feature>
<accession>A0ABP0KCW4</accession>
<keyword evidence="2" id="KW-0812">Transmembrane</keyword>
<keyword evidence="2" id="KW-1133">Transmembrane helix</keyword>
<reference evidence="3 4" key="1">
    <citation type="submission" date="2024-02" db="EMBL/GenBank/DDBJ databases">
        <authorList>
            <person name="Chen Y."/>
            <person name="Shah S."/>
            <person name="Dougan E. K."/>
            <person name="Thang M."/>
            <person name="Chan C."/>
        </authorList>
    </citation>
    <scope>NUCLEOTIDE SEQUENCE [LARGE SCALE GENOMIC DNA]</scope>
</reference>
<evidence type="ECO:0000256" key="1">
    <source>
        <dbReference type="SAM" id="MobiDB-lite"/>
    </source>
</evidence>
<organism evidence="3 4">
    <name type="scientific">Durusdinium trenchii</name>
    <dbReference type="NCBI Taxonomy" id="1381693"/>
    <lineage>
        <taxon>Eukaryota</taxon>
        <taxon>Sar</taxon>
        <taxon>Alveolata</taxon>
        <taxon>Dinophyceae</taxon>
        <taxon>Suessiales</taxon>
        <taxon>Symbiodiniaceae</taxon>
        <taxon>Durusdinium</taxon>
    </lineage>
</organism>
<feature type="transmembrane region" description="Helical" evidence="2">
    <location>
        <begin position="171"/>
        <end position="197"/>
    </location>
</feature>
<feature type="compositionally biased region" description="Polar residues" evidence="1">
    <location>
        <begin position="358"/>
        <end position="367"/>
    </location>
</feature>
<feature type="transmembrane region" description="Helical" evidence="2">
    <location>
        <begin position="64"/>
        <end position="85"/>
    </location>
</feature>
<name>A0ABP0KCW4_9DINO</name>
<evidence type="ECO:0000313" key="3">
    <source>
        <dbReference type="EMBL" id="CAK9024437.1"/>
    </source>
</evidence>
<feature type="transmembrane region" description="Helical" evidence="2">
    <location>
        <begin position="101"/>
        <end position="123"/>
    </location>
</feature>